<keyword evidence="1" id="KW-0614">Plasmid</keyword>
<dbReference type="OrthoDB" id="9838251at2"/>
<gene>
    <name evidence="1" type="ORF">DVR09_16690</name>
</gene>
<evidence type="ECO:0000313" key="1">
    <source>
        <dbReference type="EMBL" id="AXK44090.1"/>
    </source>
</evidence>
<reference evidence="1 2" key="1">
    <citation type="submission" date="2018-07" db="EMBL/GenBank/DDBJ databases">
        <title>Genome sequence of Erythrobacter strain YH-07, an antagonistic bacterium isolated from Yellow Sea.</title>
        <authorList>
            <person name="Tang T."/>
            <person name="Liu Q."/>
            <person name="Sun X."/>
        </authorList>
    </citation>
    <scope>NUCLEOTIDE SEQUENCE [LARGE SCALE GENOMIC DNA]</scope>
    <source>
        <strain evidence="1 2">YH-07</strain>
        <plasmid evidence="1 2">unnamed</plasmid>
    </source>
</reference>
<sequence length="171" mass="19850">MGVFFLITHSTAKSIVLVRGETATYAVLNFQPQIDSQANSVEILGFQIRRGDERFTLEDLPISRVLSKSAKDDILYHTFEVDEDERSEYHEVDFEIPEYNESVRVHFRAVENDEYPDILFYEVEDTCGDWLPVENVLFSEMMTESFKRILETSAMEQLDDHNLDLLPMAAE</sequence>
<dbReference type="AlphaFoldDB" id="A0A345YJI8"/>
<evidence type="ECO:0000313" key="2">
    <source>
        <dbReference type="Proteomes" id="UP000254508"/>
    </source>
</evidence>
<dbReference type="EMBL" id="CP031358">
    <property type="protein sequence ID" value="AXK44090.1"/>
    <property type="molecule type" value="Genomic_DNA"/>
</dbReference>
<accession>A0A345YJI8</accession>
<dbReference type="KEGG" id="err:DVR09_16690"/>
<geneLocation type="plasmid" evidence="1 2">
    <name>unnamed</name>
</geneLocation>
<dbReference type="Proteomes" id="UP000254508">
    <property type="component" value="Plasmid unnamed"/>
</dbReference>
<proteinExistence type="predicted"/>
<name>A0A345YJI8_9SPHN</name>
<protein>
    <submittedName>
        <fullName evidence="1">Uncharacterized protein</fullName>
    </submittedName>
</protein>
<keyword evidence="2" id="KW-1185">Reference proteome</keyword>
<organism evidence="1 2">
    <name type="scientific">Erythrobacter aureus</name>
    <dbReference type="NCBI Taxonomy" id="2182384"/>
    <lineage>
        <taxon>Bacteria</taxon>
        <taxon>Pseudomonadati</taxon>
        <taxon>Pseudomonadota</taxon>
        <taxon>Alphaproteobacteria</taxon>
        <taxon>Sphingomonadales</taxon>
        <taxon>Erythrobacteraceae</taxon>
        <taxon>Erythrobacter/Porphyrobacter group</taxon>
        <taxon>Erythrobacter</taxon>
    </lineage>
</organism>